<evidence type="ECO:0000313" key="1">
    <source>
        <dbReference type="EMBL" id="MCY1074078.1"/>
    </source>
</evidence>
<evidence type="ECO:0000313" key="2">
    <source>
        <dbReference type="Proteomes" id="UP001207654"/>
    </source>
</evidence>
<comment type="caution">
    <text evidence="1">The sequence shown here is derived from an EMBL/GenBank/DDBJ whole genome shotgun (WGS) entry which is preliminary data.</text>
</comment>
<keyword evidence="2" id="KW-1185">Reference proteome</keyword>
<dbReference type="RefSeq" id="WP_267533060.1">
    <property type="nucleotide sequence ID" value="NZ_JAPNKA010000001.1"/>
</dbReference>
<dbReference type="EMBL" id="JAPNKA010000001">
    <property type="protein sequence ID" value="MCY1074078.1"/>
    <property type="molecule type" value="Genomic_DNA"/>
</dbReference>
<name>A0ABT3ZXH2_9BACT</name>
<protein>
    <submittedName>
        <fullName evidence="1">Uncharacterized protein</fullName>
    </submittedName>
</protein>
<sequence>MLDMDSANLAEAALAVERVNEDIGFPVWRVLPTLSATYTATLEHTGALSSRVLEYAIALLHDALLREPPVFSAQLGVGPP</sequence>
<accession>A0ABT3ZXH2</accession>
<dbReference type="Proteomes" id="UP001207654">
    <property type="component" value="Unassembled WGS sequence"/>
</dbReference>
<proteinExistence type="predicted"/>
<reference evidence="1 2" key="1">
    <citation type="submission" date="2022-11" db="EMBL/GenBank/DDBJ databases">
        <title>Minimal conservation of predation-associated metabolite biosynthetic gene clusters underscores biosynthetic potential of Myxococcota including descriptions for ten novel species: Archangium lansinium sp. nov., Myxococcus landrumus sp. nov., Nannocystis bai.</title>
        <authorList>
            <person name="Ahearne A."/>
            <person name="Stevens C."/>
            <person name="Phillips K."/>
        </authorList>
    </citation>
    <scope>NUCLEOTIDE SEQUENCE [LARGE SCALE GENOMIC DNA]</scope>
    <source>
        <strain evidence="1 2">MIWBW</strain>
    </source>
</reference>
<organism evidence="1 2">
    <name type="scientific">Archangium lansingense</name>
    <dbReference type="NCBI Taxonomy" id="2995310"/>
    <lineage>
        <taxon>Bacteria</taxon>
        <taxon>Pseudomonadati</taxon>
        <taxon>Myxococcota</taxon>
        <taxon>Myxococcia</taxon>
        <taxon>Myxococcales</taxon>
        <taxon>Cystobacterineae</taxon>
        <taxon>Archangiaceae</taxon>
        <taxon>Archangium</taxon>
    </lineage>
</organism>
<gene>
    <name evidence="1" type="ORF">OV287_06235</name>
</gene>